<dbReference type="GO" id="GO:0005886">
    <property type="term" value="C:plasma membrane"/>
    <property type="evidence" value="ECO:0007669"/>
    <property type="project" value="TreeGrafter"/>
</dbReference>
<comment type="caution">
    <text evidence="2">The sequence shown here is derived from an EMBL/GenBank/DDBJ whole genome shotgun (WGS) entry which is preliminary data.</text>
</comment>
<dbReference type="AlphaFoldDB" id="A0A3S1AKZ1"/>
<keyword evidence="3" id="KW-1185">Reference proteome</keyword>
<gene>
    <name evidence="2" type="ORF">DSM107003_36080</name>
</gene>
<dbReference type="OrthoDB" id="7864805at2"/>
<keyword evidence="1" id="KW-1133">Transmembrane helix</keyword>
<dbReference type="Pfam" id="PF04657">
    <property type="entry name" value="DMT_YdcZ"/>
    <property type="match status" value="1"/>
</dbReference>
<feature type="transmembrane region" description="Helical" evidence="1">
    <location>
        <begin position="30"/>
        <end position="51"/>
    </location>
</feature>
<accession>A0A3S1AKZ1</accession>
<keyword evidence="1" id="KW-0472">Membrane</keyword>
<name>A0A3S1AKZ1_ANAVA</name>
<protein>
    <recommendedName>
        <fullName evidence="4">DMT family transporter</fullName>
    </recommendedName>
</protein>
<evidence type="ECO:0000256" key="1">
    <source>
        <dbReference type="SAM" id="Phobius"/>
    </source>
</evidence>
<proteinExistence type="predicted"/>
<dbReference type="EMBL" id="RSCM01000013">
    <property type="protein sequence ID" value="RUS94479.1"/>
    <property type="molecule type" value="Genomic_DNA"/>
</dbReference>
<keyword evidence="1" id="KW-0812">Transmembrane</keyword>
<feature type="transmembrane region" description="Helical" evidence="1">
    <location>
        <begin position="152"/>
        <end position="170"/>
    </location>
</feature>
<sequence>MSIIHLPSTKTTVSKSPTVSTLIRPPSPSLLIAFFNGAVLPIQAAINAQLARSIGSFPLAGDISYFVGTIVLVSLLLTGKFGRPNWSALPKAPWWAFFGGALGATYVTLNTLSIPKLGLTNTTMAVAFGQMLMSLIIDQFGLFGVMSHIVSAPRLLGTGLLLAAVILIQLDAKHSL</sequence>
<dbReference type="Proteomes" id="UP000276103">
    <property type="component" value="Unassembled WGS sequence"/>
</dbReference>
<feature type="transmembrane region" description="Helical" evidence="1">
    <location>
        <begin position="124"/>
        <end position="146"/>
    </location>
</feature>
<reference evidence="2 3" key="1">
    <citation type="journal article" date="2019" name="Genome Biol. Evol.">
        <title>Day and night: Metabolic profiles and evolutionary relationships of six axenic non-marine cyanobacteria.</title>
        <authorList>
            <person name="Will S.E."/>
            <person name="Henke P."/>
            <person name="Boedeker C."/>
            <person name="Huang S."/>
            <person name="Brinkmann H."/>
            <person name="Rohde M."/>
            <person name="Jarek M."/>
            <person name="Friedl T."/>
            <person name="Seufert S."/>
            <person name="Schumacher M."/>
            <person name="Overmann J."/>
            <person name="Neumann-Schaal M."/>
            <person name="Petersen J."/>
        </authorList>
    </citation>
    <scope>NUCLEOTIDE SEQUENCE [LARGE SCALE GENOMIC DNA]</scope>
    <source>
        <strain evidence="2 3">SAG 1403-4b</strain>
    </source>
</reference>
<evidence type="ECO:0008006" key="4">
    <source>
        <dbReference type="Google" id="ProtNLM"/>
    </source>
</evidence>
<organism evidence="2 3">
    <name type="scientific">Trichormus variabilis SAG 1403-4b</name>
    <dbReference type="NCBI Taxonomy" id="447716"/>
    <lineage>
        <taxon>Bacteria</taxon>
        <taxon>Bacillati</taxon>
        <taxon>Cyanobacteriota</taxon>
        <taxon>Cyanophyceae</taxon>
        <taxon>Nostocales</taxon>
        <taxon>Nostocaceae</taxon>
        <taxon>Trichormus</taxon>
    </lineage>
</organism>
<feature type="transmembrane region" description="Helical" evidence="1">
    <location>
        <begin position="63"/>
        <end position="82"/>
    </location>
</feature>
<dbReference type="PANTHER" id="PTHR34821">
    <property type="entry name" value="INNER MEMBRANE PROTEIN YDCZ"/>
    <property type="match status" value="1"/>
</dbReference>
<dbReference type="RefSeq" id="WP_127055473.1">
    <property type="nucleotide sequence ID" value="NZ_RSCM01000013.1"/>
</dbReference>
<dbReference type="PANTHER" id="PTHR34821:SF2">
    <property type="entry name" value="INNER MEMBRANE PROTEIN YDCZ"/>
    <property type="match status" value="1"/>
</dbReference>
<evidence type="ECO:0000313" key="3">
    <source>
        <dbReference type="Proteomes" id="UP000276103"/>
    </source>
</evidence>
<dbReference type="InterPro" id="IPR006750">
    <property type="entry name" value="YdcZ"/>
</dbReference>
<feature type="transmembrane region" description="Helical" evidence="1">
    <location>
        <begin position="94"/>
        <end position="112"/>
    </location>
</feature>
<evidence type="ECO:0000313" key="2">
    <source>
        <dbReference type="EMBL" id="RUS94479.1"/>
    </source>
</evidence>